<gene>
    <name evidence="2" type="ordered locus">SVEN_2498</name>
</gene>
<accession>F2R3E2</accession>
<feature type="compositionally biased region" description="Polar residues" evidence="1">
    <location>
        <begin position="19"/>
        <end position="29"/>
    </location>
</feature>
<sequence length="52" mass="5201">MPARQLAKVKQTIPVSAGTAGTSPSTASPMTGVADTKEHQPTPPLIGATGDE</sequence>
<name>F2R3E2_STRVP</name>
<evidence type="ECO:0000256" key="1">
    <source>
        <dbReference type="SAM" id="MobiDB-lite"/>
    </source>
</evidence>
<dbReference type="HOGENOM" id="CLU_3085449_0_0_11"/>
<keyword evidence="3" id="KW-1185">Reference proteome</keyword>
<evidence type="ECO:0000313" key="3">
    <source>
        <dbReference type="Proteomes" id="UP000006854"/>
    </source>
</evidence>
<dbReference type="Proteomes" id="UP000006854">
    <property type="component" value="Chromosome"/>
</dbReference>
<reference evidence="2 3" key="1">
    <citation type="journal article" date="2011" name="BMC Genomics">
        <title>Genome-wide analysis of the role of GlnR in Streptomyces venezuelae provides new insights into global nitrogen regulation in actinomycetes.</title>
        <authorList>
            <person name="Pullan S.T."/>
            <person name="Bibb M.J."/>
            <person name="Merrick M."/>
        </authorList>
    </citation>
    <scope>NUCLEOTIDE SEQUENCE [LARGE SCALE GENOMIC DNA]</scope>
    <source>
        <strain evidence="2">ATCC 10712</strain>
    </source>
</reference>
<dbReference type="EMBL" id="FR845719">
    <property type="protein sequence ID" value="CCA55784.1"/>
    <property type="molecule type" value="Genomic_DNA"/>
</dbReference>
<protein>
    <submittedName>
        <fullName evidence="2">Uncharacterized protein</fullName>
    </submittedName>
</protein>
<dbReference type="KEGG" id="sve:SVEN_2498"/>
<evidence type="ECO:0000313" key="2">
    <source>
        <dbReference type="EMBL" id="CCA55784.1"/>
    </source>
</evidence>
<feature type="region of interest" description="Disordered" evidence="1">
    <location>
        <begin position="1"/>
        <end position="52"/>
    </location>
</feature>
<dbReference type="STRING" id="953739.SVEN_2498"/>
<proteinExistence type="predicted"/>
<dbReference type="AlphaFoldDB" id="F2R3E2"/>
<organism evidence="2 3">
    <name type="scientific">Streptomyces venezuelae (strain ATCC 10712 / CBS 650.69 / DSM 40230 / JCM 4526 / NBRC 13096 / PD 04745)</name>
    <dbReference type="NCBI Taxonomy" id="953739"/>
    <lineage>
        <taxon>Bacteria</taxon>
        <taxon>Bacillati</taxon>
        <taxon>Actinomycetota</taxon>
        <taxon>Actinomycetes</taxon>
        <taxon>Kitasatosporales</taxon>
        <taxon>Streptomycetaceae</taxon>
        <taxon>Streptomyces</taxon>
    </lineage>
</organism>